<dbReference type="Proteomes" id="UP000318538">
    <property type="component" value="Chromosome"/>
</dbReference>
<dbReference type="OrthoDB" id="21094at2"/>
<evidence type="ECO:0000256" key="4">
    <source>
        <dbReference type="ARBA" id="ARBA00022692"/>
    </source>
</evidence>
<evidence type="ECO:0000313" key="8">
    <source>
        <dbReference type="EMBL" id="QDT04373.1"/>
    </source>
</evidence>
<reference evidence="8 9" key="1">
    <citation type="submission" date="2019-02" db="EMBL/GenBank/DDBJ databases">
        <title>Deep-cultivation of Planctomycetes and their phenomic and genomic characterization uncovers novel biology.</title>
        <authorList>
            <person name="Wiegand S."/>
            <person name="Jogler M."/>
            <person name="Boedeker C."/>
            <person name="Pinto D."/>
            <person name="Vollmers J."/>
            <person name="Rivas-Marin E."/>
            <person name="Kohn T."/>
            <person name="Peeters S.H."/>
            <person name="Heuer A."/>
            <person name="Rast P."/>
            <person name="Oberbeckmann S."/>
            <person name="Bunk B."/>
            <person name="Jeske O."/>
            <person name="Meyerdierks A."/>
            <person name="Storesund J.E."/>
            <person name="Kallscheuer N."/>
            <person name="Luecker S."/>
            <person name="Lage O.M."/>
            <person name="Pohl T."/>
            <person name="Merkel B.J."/>
            <person name="Hornburger P."/>
            <person name="Mueller R.-W."/>
            <person name="Bruemmer F."/>
            <person name="Labrenz M."/>
            <person name="Spormann A.M."/>
            <person name="Op den Camp H."/>
            <person name="Overmann J."/>
            <person name="Amann R."/>
            <person name="Jetten M.S.M."/>
            <person name="Mascher T."/>
            <person name="Medema M.H."/>
            <person name="Devos D.P."/>
            <person name="Kaster A.-K."/>
            <person name="Ovreas L."/>
            <person name="Rohde M."/>
            <person name="Galperin M.Y."/>
            <person name="Jogler C."/>
        </authorList>
    </citation>
    <scope>NUCLEOTIDE SEQUENCE [LARGE SCALE GENOMIC DNA]</scope>
    <source>
        <strain evidence="8 9">K22_7</strain>
    </source>
</reference>
<evidence type="ECO:0000256" key="2">
    <source>
        <dbReference type="ARBA" id="ARBA00009784"/>
    </source>
</evidence>
<organism evidence="8 9">
    <name type="scientific">Rubripirellula lacrimiformis</name>
    <dbReference type="NCBI Taxonomy" id="1930273"/>
    <lineage>
        <taxon>Bacteria</taxon>
        <taxon>Pseudomonadati</taxon>
        <taxon>Planctomycetota</taxon>
        <taxon>Planctomycetia</taxon>
        <taxon>Pirellulales</taxon>
        <taxon>Pirellulaceae</taxon>
        <taxon>Rubripirellula</taxon>
    </lineage>
</organism>
<dbReference type="Pfam" id="PF01914">
    <property type="entry name" value="MarC"/>
    <property type="match status" value="1"/>
</dbReference>
<gene>
    <name evidence="8" type="ORF">K227x_27640</name>
</gene>
<sequence length="205" mass="22252">MLDFVKSVSLLLALLNPFLVIVYLFGVVQSLDHSTFRNVLVRAGLIASTVFCIFALAGDLIFSSIIQAEFASFQIFGGIVFLMIGLQFVFKGTNTIEMLRGESQHLVGAIAMPVLVGPGTLSASVVIGKKLEPLLACGAIIVAVAISLSLMLLLKSLHDRAKSTQEHLVHRYIEIAGRVTALYVGTVSIEMIMRGLQTWAQKFQN</sequence>
<evidence type="ECO:0000256" key="6">
    <source>
        <dbReference type="ARBA" id="ARBA00023136"/>
    </source>
</evidence>
<evidence type="ECO:0000256" key="7">
    <source>
        <dbReference type="RuleBase" id="RU362048"/>
    </source>
</evidence>
<dbReference type="RefSeq" id="WP_145169963.1">
    <property type="nucleotide sequence ID" value="NZ_CP036525.1"/>
</dbReference>
<keyword evidence="9" id="KW-1185">Reference proteome</keyword>
<dbReference type="PANTHER" id="PTHR33508:SF1">
    <property type="entry name" value="UPF0056 MEMBRANE PROTEIN YHCE"/>
    <property type="match status" value="1"/>
</dbReference>
<keyword evidence="6 7" id="KW-0472">Membrane</keyword>
<keyword evidence="5 7" id="KW-1133">Transmembrane helix</keyword>
<feature type="transmembrane region" description="Helical" evidence="7">
    <location>
        <begin position="133"/>
        <end position="154"/>
    </location>
</feature>
<dbReference type="AlphaFoldDB" id="A0A517NB72"/>
<comment type="similarity">
    <text evidence="2 7">Belongs to the UPF0056 (MarC) family.</text>
</comment>
<proteinExistence type="inferred from homology"/>
<dbReference type="KEGG" id="rlc:K227x_27640"/>
<protein>
    <recommendedName>
        <fullName evidence="7">UPF0056 membrane protein</fullName>
    </recommendedName>
</protein>
<evidence type="ECO:0000313" key="9">
    <source>
        <dbReference type="Proteomes" id="UP000318538"/>
    </source>
</evidence>
<feature type="transmembrane region" description="Helical" evidence="7">
    <location>
        <begin position="106"/>
        <end position="127"/>
    </location>
</feature>
<keyword evidence="4 7" id="KW-0812">Transmembrane</keyword>
<evidence type="ECO:0000256" key="3">
    <source>
        <dbReference type="ARBA" id="ARBA00022475"/>
    </source>
</evidence>
<evidence type="ECO:0000256" key="1">
    <source>
        <dbReference type="ARBA" id="ARBA00004651"/>
    </source>
</evidence>
<comment type="subcellular location">
    <subcellularLocation>
        <location evidence="1 7">Cell membrane</location>
        <topology evidence="1 7">Multi-pass membrane protein</topology>
    </subcellularLocation>
</comment>
<dbReference type="EMBL" id="CP036525">
    <property type="protein sequence ID" value="QDT04373.1"/>
    <property type="molecule type" value="Genomic_DNA"/>
</dbReference>
<evidence type="ECO:0000256" key="5">
    <source>
        <dbReference type="ARBA" id="ARBA00022989"/>
    </source>
</evidence>
<keyword evidence="3" id="KW-1003">Cell membrane</keyword>
<feature type="transmembrane region" description="Helical" evidence="7">
    <location>
        <begin position="39"/>
        <end position="58"/>
    </location>
</feature>
<feature type="transmembrane region" description="Helical" evidence="7">
    <location>
        <begin position="70"/>
        <end position="90"/>
    </location>
</feature>
<dbReference type="GO" id="GO:0005886">
    <property type="term" value="C:plasma membrane"/>
    <property type="evidence" value="ECO:0007669"/>
    <property type="project" value="UniProtKB-SubCell"/>
</dbReference>
<dbReference type="InterPro" id="IPR002771">
    <property type="entry name" value="Multi_antbiot-R_MarC"/>
</dbReference>
<dbReference type="PANTHER" id="PTHR33508">
    <property type="entry name" value="UPF0056 MEMBRANE PROTEIN YHCE"/>
    <property type="match status" value="1"/>
</dbReference>
<feature type="transmembrane region" description="Helical" evidence="7">
    <location>
        <begin position="6"/>
        <end position="27"/>
    </location>
</feature>
<comment type="caution">
    <text evidence="7">Lacks conserved residue(s) required for the propagation of feature annotation.</text>
</comment>
<accession>A0A517NB72</accession>
<name>A0A517NB72_9BACT</name>